<feature type="transmembrane region" description="Helical" evidence="1">
    <location>
        <begin position="88"/>
        <end position="113"/>
    </location>
</feature>
<name>A0A1G7H5E1_9FLAO</name>
<dbReference type="Proteomes" id="UP000182114">
    <property type="component" value="Unassembled WGS sequence"/>
</dbReference>
<keyword evidence="3" id="KW-1185">Reference proteome</keyword>
<feature type="transmembrane region" description="Helical" evidence="1">
    <location>
        <begin position="66"/>
        <end position="82"/>
    </location>
</feature>
<evidence type="ECO:0008006" key="4">
    <source>
        <dbReference type="Google" id="ProtNLM"/>
    </source>
</evidence>
<reference evidence="3" key="1">
    <citation type="submission" date="2016-10" db="EMBL/GenBank/DDBJ databases">
        <authorList>
            <person name="Varghese N."/>
            <person name="Submissions S."/>
        </authorList>
    </citation>
    <scope>NUCLEOTIDE SEQUENCE [LARGE SCALE GENOMIC DNA]</scope>
    <source>
        <strain evidence="3">DSM 24729</strain>
    </source>
</reference>
<protein>
    <recommendedName>
        <fullName evidence="4">NfeD-like C-terminal, partner-binding</fullName>
    </recommendedName>
</protein>
<keyword evidence="1" id="KW-1133">Transmembrane helix</keyword>
<dbReference type="AlphaFoldDB" id="A0A1G7H5E1"/>
<keyword evidence="1" id="KW-0812">Transmembrane</keyword>
<evidence type="ECO:0000256" key="1">
    <source>
        <dbReference type="SAM" id="Phobius"/>
    </source>
</evidence>
<proteinExistence type="predicted"/>
<evidence type="ECO:0000313" key="2">
    <source>
        <dbReference type="EMBL" id="SDE95667.1"/>
    </source>
</evidence>
<dbReference type="GeneID" id="78059769"/>
<evidence type="ECO:0000313" key="3">
    <source>
        <dbReference type="Proteomes" id="UP000182114"/>
    </source>
</evidence>
<dbReference type="Gene3D" id="2.40.50.140">
    <property type="entry name" value="Nucleic acid-binding proteins"/>
    <property type="match status" value="1"/>
</dbReference>
<keyword evidence="1" id="KW-0472">Membrane</keyword>
<dbReference type="InterPro" id="IPR012340">
    <property type="entry name" value="NA-bd_OB-fold"/>
</dbReference>
<feature type="transmembrane region" description="Helical" evidence="1">
    <location>
        <begin position="14"/>
        <end position="35"/>
    </location>
</feature>
<gene>
    <name evidence="2" type="ORF">SAMN04487992_105288</name>
</gene>
<accession>A0A1G7H5E1</accession>
<dbReference type="eggNOG" id="ENOG503025B">
    <property type="taxonomic scope" value="Bacteria"/>
</dbReference>
<organism evidence="2 3">
    <name type="scientific">Cellulophaga baltica</name>
    <dbReference type="NCBI Taxonomy" id="76594"/>
    <lineage>
        <taxon>Bacteria</taxon>
        <taxon>Pseudomonadati</taxon>
        <taxon>Bacteroidota</taxon>
        <taxon>Flavobacteriia</taxon>
        <taxon>Flavobacteriales</taxon>
        <taxon>Flavobacteriaceae</taxon>
        <taxon>Cellulophaga</taxon>
    </lineage>
</organism>
<sequence>MDQWFETLNLFEKVYWLVAGVSSVIFLVLLILTVVGGDSEGIGEDVDAEIEGDTGIDFQFLSFKNLMGFFTIFGWSGIAALSGDLPRFWVVAISIVCGLLMMLAMASLFYYLAKLQSSGTLNLKNAINQVGEVYLTVGADRSFIGKVSINVQGTLRELEALTEEHSDLHQGNVVRVKTVTDNGILIVELLNK</sequence>
<dbReference type="RefSeq" id="WP_029445070.1">
    <property type="nucleotide sequence ID" value="NZ_CANLMK010000003.1"/>
</dbReference>
<dbReference type="EMBL" id="FNBD01000005">
    <property type="protein sequence ID" value="SDE95667.1"/>
    <property type="molecule type" value="Genomic_DNA"/>
</dbReference>